<dbReference type="InterPro" id="IPR001387">
    <property type="entry name" value="Cro/C1-type_HTH"/>
</dbReference>
<protein>
    <submittedName>
        <fullName evidence="2">Helix-turn-helix transcriptional regulator</fullName>
    </submittedName>
</protein>
<keyword evidence="3" id="KW-1185">Reference proteome</keyword>
<reference evidence="2" key="1">
    <citation type="submission" date="2022-12" db="EMBL/GenBank/DDBJ databases">
        <title>Paracoccus onchidii sp. nov., isolated from a marine invertebrate from the South China Sea.</title>
        <authorList>
            <person name="Xu S."/>
            <person name="Liu Z."/>
            <person name="Xu Y."/>
        </authorList>
    </citation>
    <scope>NUCLEOTIDE SEQUENCE</scope>
    <source>
        <strain evidence="2">Z330</strain>
    </source>
</reference>
<name>A0ABT4ZGL1_9RHOB</name>
<feature type="domain" description="HTH cro/C1-type" evidence="1">
    <location>
        <begin position="9"/>
        <end position="66"/>
    </location>
</feature>
<dbReference type="SUPFAM" id="SSF47413">
    <property type="entry name" value="lambda repressor-like DNA-binding domains"/>
    <property type="match status" value="1"/>
</dbReference>
<organism evidence="2 3">
    <name type="scientific">Paracoccus onchidii</name>
    <dbReference type="NCBI Taxonomy" id="3017813"/>
    <lineage>
        <taxon>Bacteria</taxon>
        <taxon>Pseudomonadati</taxon>
        <taxon>Pseudomonadota</taxon>
        <taxon>Alphaproteobacteria</taxon>
        <taxon>Rhodobacterales</taxon>
        <taxon>Paracoccaceae</taxon>
        <taxon>Paracoccus</taxon>
    </lineage>
</organism>
<comment type="caution">
    <text evidence="2">The sequence shown here is derived from an EMBL/GenBank/DDBJ whole genome shotgun (WGS) entry which is preliminary data.</text>
</comment>
<dbReference type="InterPro" id="IPR010982">
    <property type="entry name" value="Lambda_DNA-bd_dom_sf"/>
</dbReference>
<dbReference type="Proteomes" id="UP001165641">
    <property type="component" value="Unassembled WGS sequence"/>
</dbReference>
<proteinExistence type="predicted"/>
<evidence type="ECO:0000313" key="3">
    <source>
        <dbReference type="Proteomes" id="UP001165641"/>
    </source>
</evidence>
<accession>A0ABT4ZGL1</accession>
<dbReference type="PROSITE" id="PS50943">
    <property type="entry name" value="HTH_CROC1"/>
    <property type="match status" value="1"/>
</dbReference>
<dbReference type="EMBL" id="JAQBIE010000014">
    <property type="protein sequence ID" value="MDB6178232.1"/>
    <property type="molecule type" value="Genomic_DNA"/>
</dbReference>
<dbReference type="Gene3D" id="1.10.260.40">
    <property type="entry name" value="lambda repressor-like DNA-binding domains"/>
    <property type="match status" value="1"/>
</dbReference>
<sequence>MIAIEPGRITEIRKARGIGRPKLAKMASLTERQISRLEGALPMKGEFTQDMLLRLAAALHVRPEVLTDTGPLTDADFDAVPQGKSCGCC</sequence>
<dbReference type="SMART" id="SM00530">
    <property type="entry name" value="HTH_XRE"/>
    <property type="match status" value="1"/>
</dbReference>
<gene>
    <name evidence="2" type="ORF">PAF17_12075</name>
</gene>
<evidence type="ECO:0000313" key="2">
    <source>
        <dbReference type="EMBL" id="MDB6178232.1"/>
    </source>
</evidence>
<dbReference type="RefSeq" id="WP_271889354.1">
    <property type="nucleotide sequence ID" value="NZ_JAQBIE010000014.1"/>
</dbReference>
<dbReference type="CDD" id="cd00093">
    <property type="entry name" value="HTH_XRE"/>
    <property type="match status" value="1"/>
</dbReference>
<evidence type="ECO:0000259" key="1">
    <source>
        <dbReference type="PROSITE" id="PS50943"/>
    </source>
</evidence>